<comment type="caution">
    <text evidence="7">The sequence shown here is derived from an EMBL/GenBank/DDBJ whole genome shotgun (WGS) entry which is preliminary data.</text>
</comment>
<feature type="compositionally biased region" description="Polar residues" evidence="6">
    <location>
        <begin position="34"/>
        <end position="43"/>
    </location>
</feature>
<evidence type="ECO:0000256" key="6">
    <source>
        <dbReference type="SAM" id="MobiDB-lite"/>
    </source>
</evidence>
<feature type="region of interest" description="Disordered" evidence="6">
    <location>
        <begin position="572"/>
        <end position="661"/>
    </location>
</feature>
<feature type="compositionally biased region" description="Pro residues" evidence="6">
    <location>
        <begin position="1087"/>
        <end position="1097"/>
    </location>
</feature>
<evidence type="ECO:0000313" key="7">
    <source>
        <dbReference type="EMBL" id="KAG0141930.1"/>
    </source>
</evidence>
<keyword evidence="5" id="KW-0539">Nucleus</keyword>
<feature type="compositionally biased region" description="Pro residues" evidence="6">
    <location>
        <begin position="858"/>
        <end position="868"/>
    </location>
</feature>
<feature type="region of interest" description="Disordered" evidence="6">
    <location>
        <begin position="835"/>
        <end position="981"/>
    </location>
</feature>
<organism evidence="7 8">
    <name type="scientific">Cronartium quercuum f. sp. fusiforme G11</name>
    <dbReference type="NCBI Taxonomy" id="708437"/>
    <lineage>
        <taxon>Eukaryota</taxon>
        <taxon>Fungi</taxon>
        <taxon>Dikarya</taxon>
        <taxon>Basidiomycota</taxon>
        <taxon>Pucciniomycotina</taxon>
        <taxon>Pucciniomycetes</taxon>
        <taxon>Pucciniales</taxon>
        <taxon>Coleosporiaceae</taxon>
        <taxon>Cronartium</taxon>
    </lineage>
</organism>
<evidence type="ECO:0000256" key="5">
    <source>
        <dbReference type="ARBA" id="ARBA00023242"/>
    </source>
</evidence>
<evidence type="ECO:0000256" key="1">
    <source>
        <dbReference type="ARBA" id="ARBA00004123"/>
    </source>
</evidence>
<evidence type="ECO:0008006" key="9">
    <source>
        <dbReference type="Google" id="ProtNLM"/>
    </source>
</evidence>
<dbReference type="GO" id="GO:0000228">
    <property type="term" value="C:nuclear chromosome"/>
    <property type="evidence" value="ECO:0007669"/>
    <property type="project" value="InterPro"/>
</dbReference>
<feature type="region of interest" description="Disordered" evidence="6">
    <location>
        <begin position="467"/>
        <end position="499"/>
    </location>
</feature>
<feature type="region of interest" description="Disordered" evidence="6">
    <location>
        <begin position="747"/>
        <end position="804"/>
    </location>
</feature>
<feature type="compositionally biased region" description="Basic residues" evidence="6">
    <location>
        <begin position="482"/>
        <end position="492"/>
    </location>
</feature>
<feature type="compositionally biased region" description="Polar residues" evidence="6">
    <location>
        <begin position="757"/>
        <end position="767"/>
    </location>
</feature>
<feature type="compositionally biased region" description="Basic and acidic residues" evidence="6">
    <location>
        <begin position="469"/>
        <end position="481"/>
    </location>
</feature>
<feature type="compositionally biased region" description="Low complexity" evidence="6">
    <location>
        <begin position="917"/>
        <end position="929"/>
    </location>
</feature>
<evidence type="ECO:0000256" key="4">
    <source>
        <dbReference type="ARBA" id="ARBA00023163"/>
    </source>
</evidence>
<evidence type="ECO:0000256" key="2">
    <source>
        <dbReference type="ARBA" id="ARBA00010239"/>
    </source>
</evidence>
<feature type="compositionally biased region" description="Polar residues" evidence="6">
    <location>
        <begin position="1100"/>
        <end position="1141"/>
    </location>
</feature>
<feature type="compositionally biased region" description="Low complexity" evidence="6">
    <location>
        <begin position="956"/>
        <end position="981"/>
    </location>
</feature>
<feature type="compositionally biased region" description="Pro residues" evidence="6">
    <location>
        <begin position="1184"/>
        <end position="1205"/>
    </location>
</feature>
<dbReference type="Pfam" id="PF04855">
    <property type="entry name" value="SNF5"/>
    <property type="match status" value="1"/>
</dbReference>
<proteinExistence type="inferred from homology"/>
<feature type="compositionally biased region" description="Basic residues" evidence="6">
    <location>
        <begin position="1206"/>
        <end position="1222"/>
    </location>
</feature>
<dbReference type="Proteomes" id="UP000886653">
    <property type="component" value="Unassembled WGS sequence"/>
</dbReference>
<evidence type="ECO:0000313" key="8">
    <source>
        <dbReference type="Proteomes" id="UP000886653"/>
    </source>
</evidence>
<dbReference type="GO" id="GO:0006338">
    <property type="term" value="P:chromatin remodeling"/>
    <property type="evidence" value="ECO:0007669"/>
    <property type="project" value="InterPro"/>
</dbReference>
<sequence>MLQQQQLQQQQQQPPHQQQQQQQHQQHSQRPQQMNNDARTPTLTGFHPAIRSSTPFTPPPQLTNGHALDSPPPPPTASGSHPSPPKTFTRPPSARANSPNKLPDSLTRPTSFSLPPNKLPVSVLYTKQEELGPSMPFPPSLSILEQRQMKEWVNRDASYEQTAIRERQSRRVAVQEIFREAMGQRGDWLGDRTGGRSTKIRMPMEDERERAGGKRKGRPPTLRLDRRQTKLVAENEEVLVPIRLEIEVEHWKLRDTFTWNLREPVVTPEVFAVHLCEDLILPAQHFTPLIVSAIKEQLEDYRMHENMNRHHTSIDPGHDLAWWAAWRENPAKRLKLEHETEPEPEIESGLGDDELRISINLDIISGSVHLLDKFEWEISEPRNCPEDFAETYANDLGLAGEFKTAIAHSIREQIETYVKSLALVEHVPGLPVPNDELRYAFLTPVTEPVRTALVADDHTPFLALLTPDELDRQEKEHDREARRKRRQTRARRGVTLPDRDAPRTVRTIVPRQGVKMVMPYMDENEDTVVPVQPVVEPYPIKESIVEFHEPAEAHSKRISATSKDHLLVEPAPVAAGSTTPVKAAAGHRSSRRLRGATADVSVSADTPPPLSAVSTSITTAPAQAEPENEDTPTPTAGAQKKSQMGLATKKGATGSTRPTRGVNWEAHGLHDPMINGVWHCSNCGCPEQVAVGRRKGPGGKDTLCGECGRYMHRFKKNRPALYNTSADYHTSLKLEADKAQQAVAEQAQMRKEKSKLENSALSAPGSSTKKRKKEVAAGALVGRPKRAGSVKSGVSGSRESSPAVIRAEKRAKAIQLPTFKKARVDHALTPAGPVVVAKEEEPEPDSPSAVVNETLAPPKVPPARPIPGPASSSSRTTPTSASSRPSEGRTGEELTTNHQDQPFVDPQVQSEAVTPKPASSAPSHAPSRSSIKRGRPRVSPANSTESRPKGKLPGNTAQKTVATQQTAKAGPPPAVAGVGAALPTVRRAGPIVPGPGRPEWMTHALAELRTQYPNDRVELVPKIRKEAPAGANAAPTSGPGWRLKCLDCPGKLYTVGPEESFNNFVVHLKNRQHRQKVDERIQGPSAAPAPAPAPAEPSPTSDKQGSVTEKPSPATTEKPNPMTTEKPNPSTTEKSNPSTTERPGPPVEKQGAPPLPPPPPVIVLATEQPPPPSPASASASAPPVHAPPLPPTPILSLPPPPILPPHPHHHHYQPPPAHHRHTYNGNNSNSGHHSNTPLPPPTLVHPLPKKPML</sequence>
<feature type="compositionally biased region" description="Low complexity" evidence="6">
    <location>
        <begin position="1244"/>
        <end position="1253"/>
    </location>
</feature>
<dbReference type="InterPro" id="IPR006939">
    <property type="entry name" value="SNF5"/>
</dbReference>
<name>A0A9P6N8L5_9BASI</name>
<dbReference type="PANTHER" id="PTHR10019">
    <property type="entry name" value="SNF5"/>
    <property type="match status" value="1"/>
</dbReference>
<comment type="similarity">
    <text evidence="2">Belongs to the SNF5 family.</text>
</comment>
<dbReference type="EMBL" id="MU167366">
    <property type="protein sequence ID" value="KAG0141930.1"/>
    <property type="molecule type" value="Genomic_DNA"/>
</dbReference>
<dbReference type="PRINTS" id="PR01217">
    <property type="entry name" value="PRICHEXTENSN"/>
</dbReference>
<feature type="region of interest" description="Disordered" evidence="6">
    <location>
        <begin position="1"/>
        <end position="118"/>
    </location>
</feature>
<reference evidence="7" key="1">
    <citation type="submission" date="2013-11" db="EMBL/GenBank/DDBJ databases">
        <title>Genome sequence of the fusiform rust pathogen reveals effectors for host alternation and coevolution with pine.</title>
        <authorList>
            <consortium name="DOE Joint Genome Institute"/>
            <person name="Smith K."/>
            <person name="Pendleton A."/>
            <person name="Kubisiak T."/>
            <person name="Anderson C."/>
            <person name="Salamov A."/>
            <person name="Aerts A."/>
            <person name="Riley R."/>
            <person name="Clum A."/>
            <person name="Lindquist E."/>
            <person name="Ence D."/>
            <person name="Campbell M."/>
            <person name="Kronenberg Z."/>
            <person name="Feau N."/>
            <person name="Dhillon B."/>
            <person name="Hamelin R."/>
            <person name="Burleigh J."/>
            <person name="Smith J."/>
            <person name="Yandell M."/>
            <person name="Nelson C."/>
            <person name="Grigoriev I."/>
            <person name="Davis J."/>
        </authorList>
    </citation>
    <scope>NUCLEOTIDE SEQUENCE</scope>
    <source>
        <strain evidence="7">G11</strain>
    </source>
</reference>
<keyword evidence="3" id="KW-0805">Transcription regulation</keyword>
<keyword evidence="8" id="KW-1185">Reference proteome</keyword>
<feature type="compositionally biased region" description="Low complexity" evidence="6">
    <location>
        <begin position="1"/>
        <end position="33"/>
    </location>
</feature>
<feature type="compositionally biased region" description="Polar residues" evidence="6">
    <location>
        <begin position="612"/>
        <end position="621"/>
    </location>
</feature>
<comment type="subcellular location">
    <subcellularLocation>
        <location evidence="1">Nucleus</location>
    </subcellularLocation>
</comment>
<dbReference type="SUPFAM" id="SSF81995">
    <property type="entry name" value="beta-sandwich domain of Sec23/24"/>
    <property type="match status" value="1"/>
</dbReference>
<dbReference type="AlphaFoldDB" id="A0A9P6N8L5"/>
<keyword evidence="4" id="KW-0804">Transcription</keyword>
<feature type="region of interest" description="Disordered" evidence="6">
    <location>
        <begin position="1070"/>
        <end position="1253"/>
    </location>
</feature>
<dbReference type="OrthoDB" id="515064at2759"/>
<feature type="compositionally biased region" description="Polar residues" evidence="6">
    <location>
        <begin position="631"/>
        <end position="642"/>
    </location>
</feature>
<protein>
    <recommendedName>
        <fullName evidence="9">SNF5-domain-containing protein</fullName>
    </recommendedName>
</protein>
<feature type="compositionally biased region" description="Low complexity" evidence="6">
    <location>
        <begin position="869"/>
        <end position="885"/>
    </location>
</feature>
<gene>
    <name evidence="7" type="ORF">CROQUDRAFT_673849</name>
</gene>
<evidence type="ECO:0000256" key="3">
    <source>
        <dbReference type="ARBA" id="ARBA00023015"/>
    </source>
</evidence>
<feature type="compositionally biased region" description="Low complexity" evidence="6">
    <location>
        <begin position="1224"/>
        <end position="1236"/>
    </location>
</feature>
<accession>A0A9P6N8L5</accession>